<dbReference type="InterPro" id="IPR011333">
    <property type="entry name" value="SKP1/BTB/POZ_sf"/>
</dbReference>
<dbReference type="InterPro" id="IPR016024">
    <property type="entry name" value="ARM-type_fold"/>
</dbReference>
<feature type="compositionally biased region" description="Basic and acidic residues" evidence="1">
    <location>
        <begin position="443"/>
        <end position="460"/>
    </location>
</feature>
<organism evidence="3 4">
    <name type="scientific">Polypedilum vanderplanki</name>
    <name type="common">Sleeping chironomid midge</name>
    <dbReference type="NCBI Taxonomy" id="319348"/>
    <lineage>
        <taxon>Eukaryota</taxon>
        <taxon>Metazoa</taxon>
        <taxon>Ecdysozoa</taxon>
        <taxon>Arthropoda</taxon>
        <taxon>Hexapoda</taxon>
        <taxon>Insecta</taxon>
        <taxon>Pterygota</taxon>
        <taxon>Neoptera</taxon>
        <taxon>Endopterygota</taxon>
        <taxon>Diptera</taxon>
        <taxon>Nematocera</taxon>
        <taxon>Chironomoidea</taxon>
        <taxon>Chironomidae</taxon>
        <taxon>Chironominae</taxon>
        <taxon>Polypedilum</taxon>
        <taxon>Polypedilum</taxon>
    </lineage>
</organism>
<dbReference type="GO" id="GO:0009653">
    <property type="term" value="P:anatomical structure morphogenesis"/>
    <property type="evidence" value="ECO:0007669"/>
    <property type="project" value="TreeGrafter"/>
</dbReference>
<evidence type="ECO:0000256" key="1">
    <source>
        <dbReference type="SAM" id="MobiDB-lite"/>
    </source>
</evidence>
<dbReference type="Proteomes" id="UP001107558">
    <property type="component" value="Chromosome 3"/>
</dbReference>
<feature type="region of interest" description="Disordered" evidence="1">
    <location>
        <begin position="443"/>
        <end position="476"/>
    </location>
</feature>
<dbReference type="InterPro" id="IPR055445">
    <property type="entry name" value="ARM_ARMC5"/>
</dbReference>
<comment type="caution">
    <text evidence="3">The sequence shown here is derived from an EMBL/GenBank/DDBJ whole genome shotgun (WGS) entry which is preliminary data.</text>
</comment>
<feature type="compositionally biased region" description="Polar residues" evidence="1">
    <location>
        <begin position="507"/>
        <end position="523"/>
    </location>
</feature>
<feature type="compositionally biased region" description="Basic and acidic residues" evidence="1">
    <location>
        <begin position="612"/>
        <end position="625"/>
    </location>
</feature>
<dbReference type="SUPFAM" id="SSF54695">
    <property type="entry name" value="POZ domain"/>
    <property type="match status" value="1"/>
</dbReference>
<dbReference type="SUPFAM" id="SSF48371">
    <property type="entry name" value="ARM repeat"/>
    <property type="match status" value="1"/>
</dbReference>
<dbReference type="EMBL" id="JADBJN010000003">
    <property type="protein sequence ID" value="KAG5671393.1"/>
    <property type="molecule type" value="Genomic_DNA"/>
</dbReference>
<gene>
    <name evidence="3" type="ORF">PVAND_001591</name>
</gene>
<dbReference type="GO" id="GO:0005829">
    <property type="term" value="C:cytosol"/>
    <property type="evidence" value="ECO:0007669"/>
    <property type="project" value="TreeGrafter"/>
</dbReference>
<accession>A0A9J6BNE0</accession>
<name>A0A9J6BNE0_POLVA</name>
<dbReference type="AlphaFoldDB" id="A0A9J6BNE0"/>
<dbReference type="Gene3D" id="3.30.710.10">
    <property type="entry name" value="Potassium Channel Kv1.1, Chain A"/>
    <property type="match status" value="1"/>
</dbReference>
<evidence type="ECO:0000313" key="3">
    <source>
        <dbReference type="EMBL" id="KAG5671393.1"/>
    </source>
</evidence>
<protein>
    <recommendedName>
        <fullName evidence="2">ARMC5-like ARM-repeats domain-containing protein</fullName>
    </recommendedName>
</protein>
<proteinExistence type="predicted"/>
<dbReference type="Pfam" id="PF24768">
    <property type="entry name" value="ARM_ARMC5"/>
    <property type="match status" value="1"/>
</dbReference>
<dbReference type="Gene3D" id="1.25.10.10">
    <property type="entry name" value="Leucine-rich Repeat Variant"/>
    <property type="match status" value="1"/>
</dbReference>
<dbReference type="InterPro" id="IPR011989">
    <property type="entry name" value="ARM-like"/>
</dbReference>
<feature type="region of interest" description="Disordered" evidence="1">
    <location>
        <begin position="575"/>
        <end position="628"/>
    </location>
</feature>
<reference evidence="3" key="1">
    <citation type="submission" date="2021-03" db="EMBL/GenBank/DDBJ databases">
        <title>Chromosome level genome of the anhydrobiotic midge Polypedilum vanderplanki.</title>
        <authorList>
            <person name="Yoshida Y."/>
            <person name="Kikawada T."/>
            <person name="Gusev O."/>
        </authorList>
    </citation>
    <scope>NUCLEOTIDE SEQUENCE</scope>
    <source>
        <strain evidence="3">NIAS01</strain>
        <tissue evidence="3">Whole body or cell culture</tissue>
    </source>
</reference>
<keyword evidence="4" id="KW-1185">Reference proteome</keyword>
<feature type="region of interest" description="Disordered" evidence="1">
    <location>
        <begin position="501"/>
        <end position="557"/>
    </location>
</feature>
<dbReference type="OrthoDB" id="6086604at2759"/>
<sequence>MDYLNEQLSKCKNDKHIFKLLYKIRTQYVVKEADIETFVANDGLKRLTALLSERIGLKTSQENDKIIEILLSILGNCTFYKSSAEKAHEANIAEHVVALINKSDDNVIKAKSCRLLGNLAQFEKTGLKLQQFGAALCLSNCLSDESSPHLLMMAVRAIRLLWSSKKFRFEILSFGSIAKIVSCLKSTLKKTEENSSSDENDELANMVIFRRSNSSEPDRLITKEKLSTIIEKMQKHDYRIDYEILKPEKRKRNEFELPTKKESIEVISAILKSLLTISATSLPQVARSILNGVSCFLYLIEESTKFRPMCLKIFSNLSYNAFAQEFLGINNELIPTICKLLLTAQNQEKPLDQNEQKYCLDIICLSSENACNRLKLRRSGVFKTMLSIANTTTIQSELNLLIFAFFQFRFDEDGLKTLIQLNLINVLIKILADIIESKEVDHIKTDDPSLAEERKEEQRIKQQQQQVQQQRKRRASFNMSSSFNCTNKFMRYDSGSPSHCSSGYSSTQLYSPTRSSSGYSPVNSPVRCYDDYDSDSNQYSPVCSDNEDEDATEETPVVQDDFDILDFLYNNDEIGKSANENSEQKKITEADEETTTSLTINDIESDDDEQETDKSDISPSKKSENLPETLKSIESDQLQFILLLLWKVSIKHSDQAAFTRAANLSTLIKVCSLVQRPNGKIYQILQNIMEQTRNFVPILLKQDLVFQINELSFPIYNHSNCYSCGKMKVISRELLKDIAKVAESGYGIGELTHSLLTNDEEMKLKIAIKLLYVISSSEILNQFLFKYRALDIIMNIIFANTNLSVEACNGLTIMSNNLNIQIPSEDEVFQRIIPDDFAEDENLFNFTSKGEVVKFILKDGEVSFDKEILKKSSEVFHSMFTGHFRESNCNEVNFPNYTVLGMKYFFQLMKMEMNGSLKRIAPRVNDMDAILQAYELSILYILSNIQQPLLNVIKTVLDETNVQKIFEWSLRNINQDLLISSICYYLCSEIDGRSKLKIFLEANNSTYSKEFRDLLVDSISMKCRPQDD</sequence>
<feature type="domain" description="ARMC5-like ARM-repeats" evidence="2">
    <location>
        <begin position="65"/>
        <end position="235"/>
    </location>
</feature>
<evidence type="ECO:0000259" key="2">
    <source>
        <dbReference type="Pfam" id="PF24768"/>
    </source>
</evidence>
<dbReference type="PANTHER" id="PTHR23312:SF8">
    <property type="entry name" value="ARMADILLO REPEAT-CONTAINING PROTEIN 5"/>
    <property type="match status" value="1"/>
</dbReference>
<evidence type="ECO:0000313" key="4">
    <source>
        <dbReference type="Proteomes" id="UP001107558"/>
    </source>
</evidence>
<dbReference type="PANTHER" id="PTHR23312">
    <property type="entry name" value="ARMC5 ARMADILLO REPEAT-CONTAINING -RELATED"/>
    <property type="match status" value="1"/>
</dbReference>